<dbReference type="AlphaFoldDB" id="A0A0G4MWH3"/>
<evidence type="ECO:0000313" key="1">
    <source>
        <dbReference type="EMBL" id="CRK38711.1"/>
    </source>
</evidence>
<dbReference type="STRING" id="100787.A0A0G4MWH3"/>
<gene>
    <name evidence="1" type="ORF">BN1708_007873</name>
</gene>
<proteinExistence type="predicted"/>
<evidence type="ECO:0000313" key="2">
    <source>
        <dbReference type="Proteomes" id="UP000044602"/>
    </source>
</evidence>
<dbReference type="EMBL" id="CVQH01025638">
    <property type="protein sequence ID" value="CRK38711.1"/>
    <property type="molecule type" value="Genomic_DNA"/>
</dbReference>
<protein>
    <submittedName>
        <fullName evidence="1">Uncharacterized protein</fullName>
    </submittedName>
</protein>
<sequence>MRSRPSAGPLSLESHPAHPAKLFLHLTQEVEPSQRQSESSGIALALSADKMELTSQRRKACAANGTLSESCKGKTPVGWENCVVQSRAFIQLFTVAPFTECGFWCVLLPLSVWLRNGHARD</sequence>
<accession>A0A0G4MWH3</accession>
<reference evidence="1 2" key="1">
    <citation type="submission" date="2015-05" db="EMBL/GenBank/DDBJ databases">
        <authorList>
            <person name="Wang D.B."/>
            <person name="Wang M."/>
        </authorList>
    </citation>
    <scope>NUCLEOTIDE SEQUENCE [LARGE SCALE GENOMIC DNA]</scope>
    <source>
        <strain evidence="1">VL1</strain>
    </source>
</reference>
<keyword evidence="2" id="KW-1185">Reference proteome</keyword>
<organism evidence="1 2">
    <name type="scientific">Verticillium longisporum</name>
    <name type="common">Verticillium dahliae var. longisporum</name>
    <dbReference type="NCBI Taxonomy" id="100787"/>
    <lineage>
        <taxon>Eukaryota</taxon>
        <taxon>Fungi</taxon>
        <taxon>Dikarya</taxon>
        <taxon>Ascomycota</taxon>
        <taxon>Pezizomycotina</taxon>
        <taxon>Sordariomycetes</taxon>
        <taxon>Hypocreomycetidae</taxon>
        <taxon>Glomerellales</taxon>
        <taxon>Plectosphaerellaceae</taxon>
        <taxon>Verticillium</taxon>
    </lineage>
</organism>
<dbReference type="Proteomes" id="UP000044602">
    <property type="component" value="Unassembled WGS sequence"/>
</dbReference>
<name>A0A0G4MWH3_VERLO</name>